<feature type="transmembrane region" description="Helical" evidence="9">
    <location>
        <begin position="149"/>
        <end position="170"/>
    </location>
</feature>
<keyword evidence="3 8" id="KW-0812">Transmembrane</keyword>
<feature type="domain" description="Potassium channel" evidence="10">
    <location>
        <begin position="230"/>
        <end position="301"/>
    </location>
</feature>
<evidence type="ECO:0000256" key="6">
    <source>
        <dbReference type="ARBA" id="ARBA00023136"/>
    </source>
</evidence>
<comment type="similarity">
    <text evidence="8">Belongs to the two pore domain potassium channel (TC 1.A.1.8) family.</text>
</comment>
<dbReference type="PRINTS" id="PR01333">
    <property type="entry name" value="2POREKCHANEL"/>
</dbReference>
<proteinExistence type="inferred from homology"/>
<organism evidence="11 12">
    <name type="scientific">Ascaris lumbricoides</name>
    <name type="common">Giant roundworm</name>
    <dbReference type="NCBI Taxonomy" id="6252"/>
    <lineage>
        <taxon>Eukaryota</taxon>
        <taxon>Metazoa</taxon>
        <taxon>Ecdysozoa</taxon>
        <taxon>Nematoda</taxon>
        <taxon>Chromadorea</taxon>
        <taxon>Rhabditida</taxon>
        <taxon>Spirurina</taxon>
        <taxon>Ascaridomorpha</taxon>
        <taxon>Ascaridoidea</taxon>
        <taxon>Ascarididae</taxon>
        <taxon>Ascaris</taxon>
    </lineage>
</organism>
<evidence type="ECO:0000256" key="9">
    <source>
        <dbReference type="SAM" id="Phobius"/>
    </source>
</evidence>
<reference evidence="12" key="1">
    <citation type="submission" date="2023-03" db="UniProtKB">
        <authorList>
            <consortium name="WormBaseParasite"/>
        </authorList>
    </citation>
    <scope>IDENTIFICATION</scope>
</reference>
<keyword evidence="4 9" id="KW-1133">Transmembrane helix</keyword>
<dbReference type="Gene3D" id="1.10.287.70">
    <property type="match status" value="1"/>
</dbReference>
<evidence type="ECO:0000256" key="1">
    <source>
        <dbReference type="ARBA" id="ARBA00004141"/>
    </source>
</evidence>
<keyword evidence="2 8" id="KW-0813">Transport</keyword>
<feature type="domain" description="Potassium channel" evidence="10">
    <location>
        <begin position="111"/>
        <end position="171"/>
    </location>
</feature>
<dbReference type="AlphaFoldDB" id="A0A9J2PWP5"/>
<feature type="transmembrane region" description="Helical" evidence="9">
    <location>
        <begin position="250"/>
        <end position="269"/>
    </location>
</feature>
<dbReference type="GO" id="GO:0005886">
    <property type="term" value="C:plasma membrane"/>
    <property type="evidence" value="ECO:0007669"/>
    <property type="project" value="TreeGrafter"/>
</dbReference>
<dbReference type="GO" id="GO:0022841">
    <property type="term" value="F:potassium ion leak channel activity"/>
    <property type="evidence" value="ECO:0007669"/>
    <property type="project" value="TreeGrafter"/>
</dbReference>
<feature type="transmembrane region" description="Helical" evidence="9">
    <location>
        <begin position="116"/>
        <end position="137"/>
    </location>
</feature>
<keyword evidence="6 9" id="KW-0472">Membrane</keyword>
<keyword evidence="11" id="KW-1185">Reference proteome</keyword>
<evidence type="ECO:0000313" key="11">
    <source>
        <dbReference type="Proteomes" id="UP000036681"/>
    </source>
</evidence>
<dbReference type="InterPro" id="IPR003280">
    <property type="entry name" value="2pore_dom_K_chnl"/>
</dbReference>
<dbReference type="PANTHER" id="PTHR11003">
    <property type="entry name" value="POTASSIUM CHANNEL, SUBFAMILY K"/>
    <property type="match status" value="1"/>
</dbReference>
<evidence type="ECO:0000313" key="12">
    <source>
        <dbReference type="WBParaSite" id="ALUE_0001401601-mRNA-1"/>
    </source>
</evidence>
<dbReference type="Proteomes" id="UP000036681">
    <property type="component" value="Unplaced"/>
</dbReference>
<evidence type="ECO:0000259" key="10">
    <source>
        <dbReference type="Pfam" id="PF07885"/>
    </source>
</evidence>
<dbReference type="Pfam" id="PF07885">
    <property type="entry name" value="Ion_trans_2"/>
    <property type="match status" value="2"/>
</dbReference>
<dbReference type="GO" id="GO:0015271">
    <property type="term" value="F:outward rectifier potassium channel activity"/>
    <property type="evidence" value="ECO:0007669"/>
    <property type="project" value="TreeGrafter"/>
</dbReference>
<dbReference type="GO" id="GO:0030322">
    <property type="term" value="P:stabilization of membrane potential"/>
    <property type="evidence" value="ECO:0007669"/>
    <property type="project" value="TreeGrafter"/>
</dbReference>
<feature type="transmembrane region" description="Helical" evidence="9">
    <location>
        <begin position="220"/>
        <end position="243"/>
    </location>
</feature>
<comment type="subcellular location">
    <subcellularLocation>
        <location evidence="1">Membrane</location>
        <topology evidence="1">Multi-pass membrane protein</topology>
    </subcellularLocation>
</comment>
<name>A0A9J2PWP5_ASCLU</name>
<feature type="transmembrane region" description="Helical" evidence="9">
    <location>
        <begin position="281"/>
        <end position="303"/>
    </location>
</feature>
<feature type="transmembrane region" description="Helical" evidence="9">
    <location>
        <begin position="12"/>
        <end position="35"/>
    </location>
</feature>
<evidence type="ECO:0000256" key="4">
    <source>
        <dbReference type="ARBA" id="ARBA00022989"/>
    </source>
</evidence>
<evidence type="ECO:0000256" key="5">
    <source>
        <dbReference type="ARBA" id="ARBA00023065"/>
    </source>
</evidence>
<evidence type="ECO:0000256" key="7">
    <source>
        <dbReference type="ARBA" id="ARBA00023303"/>
    </source>
</evidence>
<keyword evidence="5 8" id="KW-0406">Ion transport</keyword>
<evidence type="ECO:0000256" key="8">
    <source>
        <dbReference type="RuleBase" id="RU003857"/>
    </source>
</evidence>
<sequence length="398" mass="45295">MPTWKKYARIILPHVGLILLSLLYITGGAFTFYHLERPNEIAIRKANLEDIAAHRKRMLNQMWAIITDNTTSDEEMERLALQYMDNVTRLLFEAFDTHYINAAHLREKGSEEEHSWTFTTAVFFTTTLLTTIGYGNLVPMTFQGRMFCISYALFGVPLILITVADIGKFLSENIVWLYTRYAQARKKCREKAAASISMSTDEQSTRVKDQLIQFGLEHYISIPISLIVGILLGYIAVGAILLSSWESWDFFSGFYFSFITMTTVGFGDIVPVKQKFLLFDLFYIIVGLAITTMCIDLVGIQYIRKIHYFGRAIKDARYALVNVGGRMVHVPDLMRYASVLQQKYGQKKPHDGVVVKGAYAPKDLPLIRFIDYGSLASMESLHSFLSNIFCKPKEPSAV</sequence>
<evidence type="ECO:0000256" key="3">
    <source>
        <dbReference type="ARBA" id="ARBA00022692"/>
    </source>
</evidence>
<dbReference type="PANTHER" id="PTHR11003:SF90">
    <property type="entry name" value="POTASSIUM CHANNEL DOMAIN-CONTAINING PROTEIN"/>
    <property type="match status" value="1"/>
</dbReference>
<evidence type="ECO:0000256" key="2">
    <source>
        <dbReference type="ARBA" id="ARBA00022448"/>
    </source>
</evidence>
<dbReference type="InterPro" id="IPR013099">
    <property type="entry name" value="K_chnl_dom"/>
</dbReference>
<keyword evidence="7 8" id="KW-0407">Ion channel</keyword>
<dbReference type="WBParaSite" id="ALUE_0001401601-mRNA-1">
    <property type="protein sequence ID" value="ALUE_0001401601-mRNA-1"/>
    <property type="gene ID" value="ALUE_0001401601"/>
</dbReference>
<accession>A0A9J2PWP5</accession>
<protein>
    <submittedName>
        <fullName evidence="12">Potassium channel domain-containing protein</fullName>
    </submittedName>
</protein>
<dbReference type="SUPFAM" id="SSF81324">
    <property type="entry name" value="Voltage-gated potassium channels"/>
    <property type="match status" value="2"/>
</dbReference>